<dbReference type="Pfam" id="PF00005">
    <property type="entry name" value="ABC_tran"/>
    <property type="match status" value="1"/>
</dbReference>
<dbReference type="FunFam" id="3.40.50.300:FF:000251">
    <property type="entry name" value="ABC transporter B family member 19"/>
    <property type="match status" value="1"/>
</dbReference>
<evidence type="ECO:0000256" key="7">
    <source>
        <dbReference type="ARBA" id="ARBA00023136"/>
    </source>
</evidence>
<dbReference type="PROSITE" id="PS00211">
    <property type="entry name" value="ABC_TRANSPORTER_1"/>
    <property type="match status" value="1"/>
</dbReference>
<evidence type="ECO:0000313" key="11">
    <source>
        <dbReference type="EMBL" id="CAD9652689.1"/>
    </source>
</evidence>
<name>A0A7S2QV43_9STRA</name>
<dbReference type="PROSITE" id="PS50893">
    <property type="entry name" value="ABC_TRANSPORTER_2"/>
    <property type="match status" value="1"/>
</dbReference>
<dbReference type="GO" id="GO:0015421">
    <property type="term" value="F:ABC-type oligopeptide transporter activity"/>
    <property type="evidence" value="ECO:0007669"/>
    <property type="project" value="TreeGrafter"/>
</dbReference>
<dbReference type="Gene3D" id="3.40.50.300">
    <property type="entry name" value="P-loop containing nucleotide triphosphate hydrolases"/>
    <property type="match status" value="1"/>
</dbReference>
<dbReference type="CDD" id="cd03249">
    <property type="entry name" value="ABC_MTABC3_MDL1_MDL2"/>
    <property type="match status" value="1"/>
</dbReference>
<evidence type="ECO:0000256" key="5">
    <source>
        <dbReference type="ARBA" id="ARBA00022840"/>
    </source>
</evidence>
<dbReference type="InterPro" id="IPR039421">
    <property type="entry name" value="Type_1_exporter"/>
</dbReference>
<dbReference type="SMART" id="SM00382">
    <property type="entry name" value="AAA"/>
    <property type="match status" value="1"/>
</dbReference>
<feature type="transmembrane region" description="Helical" evidence="8">
    <location>
        <begin position="297"/>
        <end position="320"/>
    </location>
</feature>
<sequence length="638" mass="70065">MTPKQEPSAELVDVELGEYKKTLTEEDNVTKTLHSDSPPPSPSISKLLSMSRPEWPSLVIALVLMAGAEVTGLYAPIVLSDCYNIIVDPTLSVDAVKSTISEKMLLVFFLHWLGIAGGAIRGIIIAVAGERVVARLRNKLYTQLLSMEMGFFDKKKSGDLVSRLGNDTALIQTATTSSFPEVLIGVMKVIGTLSLMLFISVKLSVVMFIVFGVLLVLCVPFGSFIGKISRQYQDSLAVASTFSTEALGSMRTVRSFFAEKKEVSRYSDHIGNPDEHRFWYPFNSPQSTYKTGTIKGLVAPSFGAFAFGTAISAMYATLWVGFYDVIDGKLSLGRMVAFQSYVFQMGISLATLSRHFIELMTAKGAAARVFELLDRESEINLEGGKSPEGKMKGDIVFDNVEFRYPTRPETAVLKNFNLRVSENETVAIVGSSGGGKSTIIALMQRFYDVSDGAVKFNGVDIRELHQGWLRRNLGLVGQEPTLFGLSIFDNLTYGIEDPSKITKEEVIEACKQANCHNFIMDFPEGYETLVGEKGVRLSGGQKQRIAIARALIPCPRVLLLDEATSALDAESEHLVQTAIDEVMVGRTVLVIAHRLSTVRKADKIVVLDKGKVADEGTHDVLMKRCQIYSDLVSRQLAK</sequence>
<keyword evidence="7 8" id="KW-0472">Membrane</keyword>
<proteinExistence type="inferred from homology"/>
<dbReference type="SUPFAM" id="SSF90123">
    <property type="entry name" value="ABC transporter transmembrane region"/>
    <property type="match status" value="1"/>
</dbReference>
<evidence type="ECO:0000256" key="4">
    <source>
        <dbReference type="ARBA" id="ARBA00022741"/>
    </source>
</evidence>
<reference evidence="11" key="1">
    <citation type="submission" date="2021-01" db="EMBL/GenBank/DDBJ databases">
        <authorList>
            <person name="Corre E."/>
            <person name="Pelletier E."/>
            <person name="Niang G."/>
            <person name="Scheremetjew M."/>
            <person name="Finn R."/>
            <person name="Kale V."/>
            <person name="Holt S."/>
            <person name="Cochrane G."/>
            <person name="Meng A."/>
            <person name="Brown T."/>
            <person name="Cohen L."/>
        </authorList>
    </citation>
    <scope>NUCLEOTIDE SEQUENCE</scope>
    <source>
        <strain evidence="11">CCMP 1866</strain>
    </source>
</reference>
<accession>A0A7S2QV43</accession>
<dbReference type="InterPro" id="IPR017871">
    <property type="entry name" value="ABC_transporter-like_CS"/>
</dbReference>
<dbReference type="GO" id="GO:0090374">
    <property type="term" value="P:oligopeptide export from mitochondrion"/>
    <property type="evidence" value="ECO:0007669"/>
    <property type="project" value="TreeGrafter"/>
</dbReference>
<dbReference type="GO" id="GO:0005743">
    <property type="term" value="C:mitochondrial inner membrane"/>
    <property type="evidence" value="ECO:0007669"/>
    <property type="project" value="TreeGrafter"/>
</dbReference>
<feature type="domain" description="ABC transporter" evidence="9">
    <location>
        <begin position="395"/>
        <end position="634"/>
    </location>
</feature>
<dbReference type="InterPro" id="IPR003439">
    <property type="entry name" value="ABC_transporter-like_ATP-bd"/>
</dbReference>
<keyword evidence="4" id="KW-0547">Nucleotide-binding</keyword>
<feature type="transmembrane region" description="Helical" evidence="8">
    <location>
        <begin position="58"/>
        <end position="86"/>
    </location>
</feature>
<feature type="domain" description="ABC transmembrane type-1" evidence="10">
    <location>
        <begin position="59"/>
        <end position="361"/>
    </location>
</feature>
<dbReference type="InterPro" id="IPR027417">
    <property type="entry name" value="P-loop_NTPase"/>
</dbReference>
<evidence type="ECO:0008006" key="12">
    <source>
        <dbReference type="Google" id="ProtNLM"/>
    </source>
</evidence>
<dbReference type="GO" id="GO:0005524">
    <property type="term" value="F:ATP binding"/>
    <property type="evidence" value="ECO:0007669"/>
    <property type="project" value="UniProtKB-KW"/>
</dbReference>
<dbReference type="InterPro" id="IPR011527">
    <property type="entry name" value="ABC1_TM_dom"/>
</dbReference>
<dbReference type="AlphaFoldDB" id="A0A7S2QV43"/>
<evidence type="ECO:0000256" key="6">
    <source>
        <dbReference type="ARBA" id="ARBA00022989"/>
    </source>
</evidence>
<dbReference type="EMBL" id="HBHE01000373">
    <property type="protein sequence ID" value="CAD9652689.1"/>
    <property type="molecule type" value="Transcribed_RNA"/>
</dbReference>
<evidence type="ECO:0000259" key="9">
    <source>
        <dbReference type="PROSITE" id="PS50893"/>
    </source>
</evidence>
<dbReference type="InterPro" id="IPR003593">
    <property type="entry name" value="AAA+_ATPase"/>
</dbReference>
<evidence type="ECO:0000256" key="3">
    <source>
        <dbReference type="ARBA" id="ARBA00022692"/>
    </source>
</evidence>
<gene>
    <name evidence="11" type="ORF">TPAC0785_LOCUS233</name>
</gene>
<protein>
    <recommendedName>
        <fullName evidence="12">ATP-dependent transporter ycf16</fullName>
    </recommendedName>
</protein>
<dbReference type="PANTHER" id="PTHR43394">
    <property type="entry name" value="ATP-DEPENDENT PERMEASE MDL1, MITOCHONDRIAL"/>
    <property type="match status" value="1"/>
</dbReference>
<dbReference type="Pfam" id="PF00664">
    <property type="entry name" value="ABC_membrane"/>
    <property type="match status" value="1"/>
</dbReference>
<feature type="transmembrane region" description="Helical" evidence="8">
    <location>
        <begin position="182"/>
        <end position="199"/>
    </location>
</feature>
<dbReference type="SUPFAM" id="SSF52540">
    <property type="entry name" value="P-loop containing nucleoside triphosphate hydrolases"/>
    <property type="match status" value="1"/>
</dbReference>
<evidence type="ECO:0000259" key="10">
    <source>
        <dbReference type="PROSITE" id="PS50929"/>
    </source>
</evidence>
<feature type="transmembrane region" description="Helical" evidence="8">
    <location>
        <begin position="332"/>
        <end position="352"/>
    </location>
</feature>
<feature type="transmembrane region" description="Helical" evidence="8">
    <location>
        <begin position="106"/>
        <end position="129"/>
    </location>
</feature>
<comment type="subcellular location">
    <subcellularLocation>
        <location evidence="1">Membrane</location>
        <topology evidence="1">Multi-pass membrane protein</topology>
    </subcellularLocation>
</comment>
<evidence type="ECO:0000256" key="8">
    <source>
        <dbReference type="SAM" id="Phobius"/>
    </source>
</evidence>
<evidence type="ECO:0000256" key="1">
    <source>
        <dbReference type="ARBA" id="ARBA00004141"/>
    </source>
</evidence>
<keyword evidence="6 8" id="KW-1133">Transmembrane helix</keyword>
<dbReference type="PANTHER" id="PTHR43394:SF1">
    <property type="entry name" value="ATP-BINDING CASSETTE SUB-FAMILY B MEMBER 10, MITOCHONDRIAL"/>
    <property type="match status" value="1"/>
</dbReference>
<keyword evidence="5" id="KW-0067">ATP-binding</keyword>
<dbReference type="GO" id="GO:0016887">
    <property type="term" value="F:ATP hydrolysis activity"/>
    <property type="evidence" value="ECO:0007669"/>
    <property type="project" value="InterPro"/>
</dbReference>
<dbReference type="PROSITE" id="PS50929">
    <property type="entry name" value="ABC_TM1F"/>
    <property type="match status" value="1"/>
</dbReference>
<dbReference type="InterPro" id="IPR036640">
    <property type="entry name" value="ABC1_TM_sf"/>
</dbReference>
<feature type="transmembrane region" description="Helical" evidence="8">
    <location>
        <begin position="205"/>
        <end position="225"/>
    </location>
</feature>
<organism evidence="11">
    <name type="scientific">Triparma pacifica</name>
    <dbReference type="NCBI Taxonomy" id="91992"/>
    <lineage>
        <taxon>Eukaryota</taxon>
        <taxon>Sar</taxon>
        <taxon>Stramenopiles</taxon>
        <taxon>Ochrophyta</taxon>
        <taxon>Bolidophyceae</taxon>
        <taxon>Parmales</taxon>
        <taxon>Triparmaceae</taxon>
        <taxon>Triparma</taxon>
    </lineage>
</organism>
<dbReference type="Gene3D" id="1.20.1560.10">
    <property type="entry name" value="ABC transporter type 1, transmembrane domain"/>
    <property type="match status" value="1"/>
</dbReference>
<comment type="similarity">
    <text evidence="2">Belongs to the ABC transporter superfamily. ABCB family. Multidrug resistance exporter (TC 3.A.1.201) subfamily.</text>
</comment>
<keyword evidence="3 8" id="KW-0812">Transmembrane</keyword>
<evidence type="ECO:0000256" key="2">
    <source>
        <dbReference type="ARBA" id="ARBA00007577"/>
    </source>
</evidence>